<gene>
    <name evidence="1" type="ORF">FNY66_03490</name>
</gene>
<dbReference type="Proteomes" id="UP000322025">
    <property type="component" value="Unassembled WGS sequence"/>
</dbReference>
<dbReference type="RefSeq" id="WP_150310312.1">
    <property type="nucleotide sequence ID" value="NZ_VMSO01000003.1"/>
</dbReference>
<dbReference type="EMBL" id="VMSO01000003">
    <property type="protein sequence ID" value="KAA8502202.1"/>
    <property type="molecule type" value="Genomic_DNA"/>
</dbReference>
<dbReference type="OrthoDB" id="2065546at2"/>
<name>A0A5M9I470_9FIRM</name>
<protein>
    <submittedName>
        <fullName evidence="1">Transposase</fullName>
    </submittedName>
</protein>
<accession>A0A5M9I470</accession>
<sequence length="101" mass="11792">MVIFLLIVIIGMLIYIICEYKKEKKTDKKQMPWGKLLPEYVGKNCEIVVKDPLVNIDIMYSVKGILTDVDDEWLEMECTIKKKKVLKIFRIDNISGVKEIV</sequence>
<dbReference type="AlphaFoldDB" id="A0A5M9I470"/>
<comment type="caution">
    <text evidence="1">The sequence shown here is derived from an EMBL/GenBank/DDBJ whole genome shotgun (WGS) entry which is preliminary data.</text>
</comment>
<organism evidence="1 2">
    <name type="scientific">Mediterraneibacter catenae</name>
    <dbReference type="NCBI Taxonomy" id="2594882"/>
    <lineage>
        <taxon>Bacteria</taxon>
        <taxon>Bacillati</taxon>
        <taxon>Bacillota</taxon>
        <taxon>Clostridia</taxon>
        <taxon>Lachnospirales</taxon>
        <taxon>Lachnospiraceae</taxon>
        <taxon>Mediterraneibacter</taxon>
    </lineage>
</organism>
<evidence type="ECO:0000313" key="1">
    <source>
        <dbReference type="EMBL" id="KAA8502202.1"/>
    </source>
</evidence>
<reference evidence="1" key="1">
    <citation type="submission" date="2019-07" db="EMBL/GenBank/DDBJ databases">
        <authorList>
            <person name="Wongkuna S."/>
            <person name="Scaria J."/>
        </authorList>
    </citation>
    <scope>NUCLEOTIDE SEQUENCE [LARGE SCALE GENOMIC DNA]</scope>
    <source>
        <strain evidence="1">SW178</strain>
    </source>
</reference>
<evidence type="ECO:0000313" key="2">
    <source>
        <dbReference type="Proteomes" id="UP000322025"/>
    </source>
</evidence>
<proteinExistence type="predicted"/>
<keyword evidence="2" id="KW-1185">Reference proteome</keyword>